<evidence type="ECO:0000256" key="1">
    <source>
        <dbReference type="ARBA" id="ARBA00022980"/>
    </source>
</evidence>
<keyword evidence="4" id="KW-1185">Reference proteome</keyword>
<protein>
    <recommendedName>
        <fullName evidence="5">Ribosomal protein L14E/L6E/L27E</fullName>
    </recommendedName>
</protein>
<keyword evidence="2" id="KW-0687">Ribonucleoprotein</keyword>
<dbReference type="GO" id="GO:0005840">
    <property type="term" value="C:ribosome"/>
    <property type="evidence" value="ECO:0007669"/>
    <property type="project" value="UniProtKB-KW"/>
</dbReference>
<evidence type="ECO:0000313" key="3">
    <source>
        <dbReference type="EMBL" id="RPF42789.1"/>
    </source>
</evidence>
<evidence type="ECO:0000313" key="4">
    <source>
        <dbReference type="Proteomes" id="UP000282654"/>
    </source>
</evidence>
<dbReference type="EMBL" id="RKRE01000003">
    <property type="protein sequence ID" value="RPF42789.1"/>
    <property type="molecule type" value="Genomic_DNA"/>
</dbReference>
<sequence>MVPGEELKILQPGRLVSSKAGRDRGRYYLIYEVLSDRLVRVVDGVRRRIENPKEKNVKHLQFHPAVAVAVAEKLGRGERVTDAEIRQALERLVNKNED</sequence>
<dbReference type="CDD" id="cd06088">
    <property type="entry name" value="KOW_RPL14"/>
    <property type="match status" value="1"/>
</dbReference>
<dbReference type="InterPro" id="IPR041985">
    <property type="entry name" value="Ribosomal_eL14_KOW"/>
</dbReference>
<dbReference type="OrthoDB" id="1683515at2"/>
<evidence type="ECO:0000256" key="2">
    <source>
        <dbReference type="ARBA" id="ARBA00023274"/>
    </source>
</evidence>
<name>A0A3N5AB10_9THEO</name>
<dbReference type="SUPFAM" id="SSF50104">
    <property type="entry name" value="Translation proteins SH3-like domain"/>
    <property type="match status" value="1"/>
</dbReference>
<comment type="caution">
    <text evidence="3">The sequence shown here is derived from an EMBL/GenBank/DDBJ whole genome shotgun (WGS) entry which is preliminary data.</text>
</comment>
<keyword evidence="1" id="KW-0689">Ribosomal protein</keyword>
<dbReference type="AlphaFoldDB" id="A0A3N5AB10"/>
<dbReference type="InterPro" id="IPR014722">
    <property type="entry name" value="Rib_uL2_dom2"/>
</dbReference>
<dbReference type="GO" id="GO:1990904">
    <property type="term" value="C:ribonucleoprotein complex"/>
    <property type="evidence" value="ECO:0007669"/>
    <property type="project" value="UniProtKB-KW"/>
</dbReference>
<dbReference type="InterPro" id="IPR008991">
    <property type="entry name" value="Translation_prot_SH3-like_sf"/>
</dbReference>
<dbReference type="Gene3D" id="2.30.30.30">
    <property type="match status" value="1"/>
</dbReference>
<proteinExistence type="predicted"/>
<accession>A0A3N5AB10</accession>
<organism evidence="3 4">
    <name type="scientific">Thermodesulfitimonas autotrophica</name>
    <dbReference type="NCBI Taxonomy" id="1894989"/>
    <lineage>
        <taxon>Bacteria</taxon>
        <taxon>Bacillati</taxon>
        <taxon>Bacillota</taxon>
        <taxon>Clostridia</taxon>
        <taxon>Thermoanaerobacterales</taxon>
        <taxon>Thermoanaerobacteraceae</taxon>
        <taxon>Thermodesulfitimonas</taxon>
    </lineage>
</organism>
<reference evidence="3 4" key="1">
    <citation type="submission" date="2018-11" db="EMBL/GenBank/DDBJ databases">
        <title>Genomic Encyclopedia of Type Strains, Phase IV (KMG-IV): sequencing the most valuable type-strain genomes for metagenomic binning, comparative biology and taxonomic classification.</title>
        <authorList>
            <person name="Goeker M."/>
        </authorList>
    </citation>
    <scope>NUCLEOTIDE SEQUENCE [LARGE SCALE GENOMIC DNA]</scope>
    <source>
        <strain evidence="3 4">DSM 102936</strain>
    </source>
</reference>
<evidence type="ECO:0008006" key="5">
    <source>
        <dbReference type="Google" id="ProtNLM"/>
    </source>
</evidence>
<dbReference type="Proteomes" id="UP000282654">
    <property type="component" value="Unassembled WGS sequence"/>
</dbReference>
<gene>
    <name evidence="3" type="ORF">EDD75_1899</name>
</gene>